<sequence>MARIDGKYEVVEERSQSGGQTIYSVRADALPGAEVGELLRLSWFEVAAPDERNAFHRYRTALKALAPAGLADVVARPGAYYAVWREVPGTPLAAFQMQPVKNEAALSALRDLAARLAVQGFALMDADIVMDGDTPQIAFLTPATRTPQEAESLSAAALTPINQGKVRRQRPPRSVWTWIPGLACLVGAAYFGAQAAQIYLNPPVADVPAVLGQPAQAAADRLATLGYRVQYAEGDERGAALGAVIAQEPGGGSTLHLGRLITLTVNNPPTLTVPRLEEQTLDQAKAALGENFLKLGSVSSVDGALSGTPKGRVVAQLPAPGAVIRRGQSVRLLISTGVSVQQTWLPDLRGLPFDDARDLVRRAGLTVTTVKPESSDSAQNTVLRQSPAAFTKVDSGSPVTLVVAQTRYQAPVVSPPPLPVPPLPLPPALPTPDQTPGSGGVDSGSPAAQPEFAPTTPGDTSPATPVPSTPTPSTPTGSPPATSTPVVPATPVPETPTTPPPTSPTPATPESPTSTTPAAPPPTAVRTVPMTYTFPGNLPDGTTEIVVRDEDGERVILPATDSAQLRGAVARRDDVSVRGNYTFTVRVNGQDYATFGP</sequence>
<evidence type="ECO:0000259" key="3">
    <source>
        <dbReference type="PROSITE" id="PS51178"/>
    </source>
</evidence>
<dbReference type="PROSITE" id="PS51178">
    <property type="entry name" value="PASTA"/>
    <property type="match status" value="3"/>
</dbReference>
<organism evidence="4 5">
    <name type="scientific">Deinococcus rubellus</name>
    <dbReference type="NCBI Taxonomy" id="1889240"/>
    <lineage>
        <taxon>Bacteria</taxon>
        <taxon>Thermotogati</taxon>
        <taxon>Deinococcota</taxon>
        <taxon>Deinococci</taxon>
        <taxon>Deinococcales</taxon>
        <taxon>Deinococcaceae</taxon>
        <taxon>Deinococcus</taxon>
    </lineage>
</organism>
<keyword evidence="2" id="KW-1133">Transmembrane helix</keyword>
<dbReference type="SMART" id="SM00740">
    <property type="entry name" value="PASTA"/>
    <property type="match status" value="3"/>
</dbReference>
<reference evidence="4" key="1">
    <citation type="submission" date="2022-09" db="EMBL/GenBank/DDBJ databases">
        <title>genome sequence of Deinococcus rubellus.</title>
        <authorList>
            <person name="Srinivasan S."/>
        </authorList>
    </citation>
    <scope>NUCLEOTIDE SEQUENCE</scope>
    <source>
        <strain evidence="4">Ant6</strain>
    </source>
</reference>
<gene>
    <name evidence="4" type="ORF">N0D28_04995</name>
</gene>
<feature type="compositionally biased region" description="Pro residues" evidence="1">
    <location>
        <begin position="464"/>
        <end position="473"/>
    </location>
</feature>
<feature type="transmembrane region" description="Helical" evidence="2">
    <location>
        <begin position="175"/>
        <end position="193"/>
    </location>
</feature>
<dbReference type="InterPro" id="IPR005543">
    <property type="entry name" value="PASTA_dom"/>
</dbReference>
<feature type="domain" description="PASTA" evidence="3">
    <location>
        <begin position="267"/>
        <end position="336"/>
    </location>
</feature>
<feature type="domain" description="PASTA" evidence="3">
    <location>
        <begin position="201"/>
        <end position="266"/>
    </location>
</feature>
<feature type="region of interest" description="Disordered" evidence="1">
    <location>
        <begin position="411"/>
        <end position="528"/>
    </location>
</feature>
<proteinExistence type="predicted"/>
<dbReference type="EMBL" id="CP104213">
    <property type="protein sequence ID" value="UWX65016.1"/>
    <property type="molecule type" value="Genomic_DNA"/>
</dbReference>
<accession>A0ABY5YLK7</accession>
<evidence type="ECO:0000313" key="5">
    <source>
        <dbReference type="Proteomes" id="UP001060261"/>
    </source>
</evidence>
<dbReference type="Pfam" id="PF03793">
    <property type="entry name" value="PASTA"/>
    <property type="match status" value="2"/>
</dbReference>
<dbReference type="Gene3D" id="3.30.10.20">
    <property type="match status" value="3"/>
</dbReference>
<protein>
    <submittedName>
        <fullName evidence="4">PASTA domain-containing protein</fullName>
    </submittedName>
</protein>
<dbReference type="Proteomes" id="UP001060261">
    <property type="component" value="Chromosome"/>
</dbReference>
<feature type="domain" description="PASTA" evidence="3">
    <location>
        <begin position="339"/>
        <end position="405"/>
    </location>
</feature>
<dbReference type="RefSeq" id="WP_260561274.1">
    <property type="nucleotide sequence ID" value="NZ_BAABEC010000191.1"/>
</dbReference>
<dbReference type="CDD" id="cd06577">
    <property type="entry name" value="PASTA_pknB"/>
    <property type="match status" value="3"/>
</dbReference>
<feature type="compositionally biased region" description="Pro residues" evidence="1">
    <location>
        <begin position="413"/>
        <end position="430"/>
    </location>
</feature>
<name>A0ABY5YLK7_9DEIO</name>
<evidence type="ECO:0000256" key="1">
    <source>
        <dbReference type="SAM" id="MobiDB-lite"/>
    </source>
</evidence>
<feature type="compositionally biased region" description="Pro residues" evidence="1">
    <location>
        <begin position="488"/>
        <end position="509"/>
    </location>
</feature>
<keyword evidence="2" id="KW-0812">Transmembrane</keyword>
<feature type="compositionally biased region" description="Low complexity" evidence="1">
    <location>
        <begin position="474"/>
        <end position="487"/>
    </location>
</feature>
<evidence type="ECO:0000256" key="2">
    <source>
        <dbReference type="SAM" id="Phobius"/>
    </source>
</evidence>
<evidence type="ECO:0000313" key="4">
    <source>
        <dbReference type="EMBL" id="UWX65016.1"/>
    </source>
</evidence>
<keyword evidence="5" id="KW-1185">Reference proteome</keyword>
<keyword evidence="2" id="KW-0472">Membrane</keyword>